<feature type="non-terminal residue" evidence="2">
    <location>
        <position position="1"/>
    </location>
</feature>
<dbReference type="EMBL" id="GEDG01021320">
    <property type="protein sequence ID" value="JAP18403.1"/>
    <property type="molecule type" value="Transcribed_RNA"/>
</dbReference>
<accession>A0A0V0HE45</accession>
<organism evidence="2">
    <name type="scientific">Solanum chacoense</name>
    <name type="common">Chaco potato</name>
    <dbReference type="NCBI Taxonomy" id="4108"/>
    <lineage>
        <taxon>Eukaryota</taxon>
        <taxon>Viridiplantae</taxon>
        <taxon>Streptophyta</taxon>
        <taxon>Embryophyta</taxon>
        <taxon>Tracheophyta</taxon>
        <taxon>Spermatophyta</taxon>
        <taxon>Magnoliopsida</taxon>
        <taxon>eudicotyledons</taxon>
        <taxon>Gunneridae</taxon>
        <taxon>Pentapetalae</taxon>
        <taxon>asterids</taxon>
        <taxon>lamiids</taxon>
        <taxon>Solanales</taxon>
        <taxon>Solanaceae</taxon>
        <taxon>Solanoideae</taxon>
        <taxon>Solaneae</taxon>
        <taxon>Solanum</taxon>
    </lineage>
</organism>
<evidence type="ECO:0000256" key="1">
    <source>
        <dbReference type="SAM" id="Phobius"/>
    </source>
</evidence>
<keyword evidence="1" id="KW-1133">Transmembrane helix</keyword>
<feature type="transmembrane region" description="Helical" evidence="1">
    <location>
        <begin position="6"/>
        <end position="26"/>
    </location>
</feature>
<reference evidence="2" key="1">
    <citation type="submission" date="2015-12" db="EMBL/GenBank/DDBJ databases">
        <title>Gene expression during late stages of embryo sac development: a critical building block for successful pollen-pistil interactions.</title>
        <authorList>
            <person name="Liu Y."/>
            <person name="Joly V."/>
            <person name="Sabar M."/>
            <person name="Matton D.P."/>
        </authorList>
    </citation>
    <scope>NUCLEOTIDE SEQUENCE</scope>
</reference>
<keyword evidence="1" id="KW-0812">Transmembrane</keyword>
<name>A0A0V0HE45_SOLCH</name>
<keyword evidence="1" id="KW-0472">Membrane</keyword>
<sequence length="67" mass="7634">VSSVNIFFALFLNPFFPFMCAAVLLVSDFMSKSNFVGRETSNLNWPRNLIPNSSFQEKFVDFGDCKT</sequence>
<protein>
    <submittedName>
        <fullName evidence="2">Putative ovule protein</fullName>
    </submittedName>
</protein>
<dbReference type="AlphaFoldDB" id="A0A0V0HE45"/>
<proteinExistence type="predicted"/>
<evidence type="ECO:0000313" key="2">
    <source>
        <dbReference type="EMBL" id="JAP18403.1"/>
    </source>
</evidence>